<keyword evidence="5 8" id="KW-0687">Ribonucleoprotein</keyword>
<dbReference type="NCBIfam" id="TIGR01032">
    <property type="entry name" value="rplT_bact"/>
    <property type="match status" value="1"/>
</dbReference>
<sequence length="117" mass="13536">MARVKRGVSAHRRHKAILERAKGFRYSKKLLFRSANEAVLHSLAYAFRDRRQRKRDFRRLWIARINAAARQSGMPYNRFMHGLRQAGVEIDRKVLADLAVADSGSFARLVEVAKQSQ</sequence>
<comment type="caution">
    <text evidence="10">The sequence shown here is derived from an EMBL/GenBank/DDBJ whole genome shotgun (WGS) entry which is preliminary data.</text>
</comment>
<reference evidence="10 11" key="1">
    <citation type="submission" date="2020-10" db="EMBL/GenBank/DDBJ databases">
        <title>Ca. Dormibacterota MAGs.</title>
        <authorList>
            <person name="Montgomery K."/>
        </authorList>
    </citation>
    <scope>NUCLEOTIDE SEQUENCE [LARGE SCALE GENOMIC DNA]</scope>
    <source>
        <strain evidence="10">SC8811_S16_3</strain>
    </source>
</reference>
<dbReference type="Pfam" id="PF00453">
    <property type="entry name" value="Ribosomal_L20"/>
    <property type="match status" value="1"/>
</dbReference>
<gene>
    <name evidence="8 10" type="primary">rplT</name>
    <name evidence="10" type="ORF">JF888_10355</name>
</gene>
<evidence type="ECO:0000256" key="9">
    <source>
        <dbReference type="RuleBase" id="RU000560"/>
    </source>
</evidence>
<dbReference type="GO" id="GO:0005840">
    <property type="term" value="C:ribosome"/>
    <property type="evidence" value="ECO:0007669"/>
    <property type="project" value="UniProtKB-KW"/>
</dbReference>
<evidence type="ECO:0000256" key="7">
    <source>
        <dbReference type="ARBA" id="ARBA00035172"/>
    </source>
</evidence>
<dbReference type="PROSITE" id="PS00937">
    <property type="entry name" value="RIBOSOMAL_L20"/>
    <property type="match status" value="1"/>
</dbReference>
<proteinExistence type="inferred from homology"/>
<evidence type="ECO:0000256" key="4">
    <source>
        <dbReference type="ARBA" id="ARBA00022980"/>
    </source>
</evidence>
<comment type="function">
    <text evidence="6 8 9">Binds directly to 23S ribosomal RNA and is necessary for the in vitro assembly process of the 50S ribosomal subunit. It is not involved in the protein synthesizing functions of that subunit.</text>
</comment>
<evidence type="ECO:0000313" key="11">
    <source>
        <dbReference type="Proteomes" id="UP000620075"/>
    </source>
</evidence>
<evidence type="ECO:0000256" key="3">
    <source>
        <dbReference type="ARBA" id="ARBA00022884"/>
    </source>
</evidence>
<keyword evidence="2 8" id="KW-0699">rRNA-binding</keyword>
<dbReference type="PRINTS" id="PR00062">
    <property type="entry name" value="RIBOSOMALL20"/>
</dbReference>
<dbReference type="FunFam" id="1.10.1900.20:FF:000001">
    <property type="entry name" value="50S ribosomal protein L20"/>
    <property type="match status" value="1"/>
</dbReference>
<accession>A0A934NE49</accession>
<dbReference type="AlphaFoldDB" id="A0A934NE49"/>
<organism evidence="10 11">
    <name type="scientific">Candidatus Dormiibacter inghamiae</name>
    <dbReference type="NCBI Taxonomy" id="3127013"/>
    <lineage>
        <taxon>Bacteria</taxon>
        <taxon>Bacillati</taxon>
        <taxon>Candidatus Dormiibacterota</taxon>
        <taxon>Candidatus Dormibacteria</taxon>
        <taxon>Candidatus Dormibacterales</taxon>
        <taxon>Candidatus Dormibacteraceae</taxon>
        <taxon>Candidatus Dormiibacter</taxon>
    </lineage>
</organism>
<keyword evidence="3 8" id="KW-0694">RNA-binding</keyword>
<dbReference type="Gene3D" id="1.10.1900.20">
    <property type="entry name" value="Ribosomal protein L20"/>
    <property type="match status" value="1"/>
</dbReference>
<evidence type="ECO:0000256" key="1">
    <source>
        <dbReference type="ARBA" id="ARBA00007698"/>
    </source>
</evidence>
<evidence type="ECO:0000256" key="2">
    <source>
        <dbReference type="ARBA" id="ARBA00022730"/>
    </source>
</evidence>
<keyword evidence="4 8" id="KW-0689">Ribosomal protein</keyword>
<dbReference type="CDD" id="cd07026">
    <property type="entry name" value="Ribosomal_L20"/>
    <property type="match status" value="1"/>
</dbReference>
<dbReference type="Proteomes" id="UP000620075">
    <property type="component" value="Unassembled WGS sequence"/>
</dbReference>
<dbReference type="GO" id="GO:1990904">
    <property type="term" value="C:ribonucleoprotein complex"/>
    <property type="evidence" value="ECO:0007669"/>
    <property type="project" value="UniProtKB-KW"/>
</dbReference>
<comment type="similarity">
    <text evidence="1 8 9">Belongs to the bacterial ribosomal protein bL20 family.</text>
</comment>
<dbReference type="InterPro" id="IPR049946">
    <property type="entry name" value="RIBOSOMAL_L20_CS"/>
</dbReference>
<dbReference type="RefSeq" id="WP_338179820.1">
    <property type="nucleotide sequence ID" value="NZ_JAEKNQ010000038.1"/>
</dbReference>
<evidence type="ECO:0000256" key="6">
    <source>
        <dbReference type="ARBA" id="ARBA00024775"/>
    </source>
</evidence>
<dbReference type="InterPro" id="IPR005813">
    <property type="entry name" value="Ribosomal_bL20"/>
</dbReference>
<evidence type="ECO:0000256" key="8">
    <source>
        <dbReference type="HAMAP-Rule" id="MF_00382"/>
    </source>
</evidence>
<dbReference type="Gene3D" id="6.10.160.10">
    <property type="match status" value="1"/>
</dbReference>
<dbReference type="EMBL" id="JAEKNQ010000038">
    <property type="protein sequence ID" value="MBJ7603574.1"/>
    <property type="molecule type" value="Genomic_DNA"/>
</dbReference>
<evidence type="ECO:0000256" key="5">
    <source>
        <dbReference type="ARBA" id="ARBA00023274"/>
    </source>
</evidence>
<dbReference type="GO" id="GO:0000027">
    <property type="term" value="P:ribosomal large subunit assembly"/>
    <property type="evidence" value="ECO:0007669"/>
    <property type="project" value="UniProtKB-UniRule"/>
</dbReference>
<name>A0A934NE49_9BACT</name>
<evidence type="ECO:0000313" key="10">
    <source>
        <dbReference type="EMBL" id="MBJ7603574.1"/>
    </source>
</evidence>
<protein>
    <recommendedName>
        <fullName evidence="7 8">Large ribosomal subunit protein bL20</fullName>
    </recommendedName>
</protein>
<dbReference type="HAMAP" id="MF_00382">
    <property type="entry name" value="Ribosomal_bL20"/>
    <property type="match status" value="1"/>
</dbReference>
<dbReference type="InterPro" id="IPR035566">
    <property type="entry name" value="Ribosomal_protein_bL20_C"/>
</dbReference>
<dbReference type="PANTHER" id="PTHR10986">
    <property type="entry name" value="39S RIBOSOMAL PROTEIN L20"/>
    <property type="match status" value="1"/>
</dbReference>
<dbReference type="SUPFAM" id="SSF74731">
    <property type="entry name" value="Ribosomal protein L20"/>
    <property type="match status" value="1"/>
</dbReference>
<dbReference type="GO" id="GO:0019843">
    <property type="term" value="F:rRNA binding"/>
    <property type="evidence" value="ECO:0007669"/>
    <property type="project" value="UniProtKB-UniRule"/>
</dbReference>